<reference evidence="1" key="1">
    <citation type="submission" date="2020-01" db="EMBL/GenBank/DDBJ databases">
        <authorList>
            <person name="Richard D."/>
        </authorList>
    </citation>
    <scope>NUCLEOTIDE SEQUENCE</scope>
    <source>
        <strain evidence="1">JP541</strain>
    </source>
</reference>
<name>A0A8I0H1Z2_XANCI</name>
<dbReference type="InterPro" id="IPR029033">
    <property type="entry name" value="His_PPase_superfam"/>
</dbReference>
<protein>
    <submittedName>
        <fullName evidence="1">Histidine phosphatase family protein</fullName>
    </submittedName>
</protein>
<dbReference type="SUPFAM" id="SSF53254">
    <property type="entry name" value="Phosphoglycerate mutase-like"/>
    <property type="match status" value="1"/>
</dbReference>
<dbReference type="InterPro" id="IPR013078">
    <property type="entry name" value="His_Pase_superF_clade-1"/>
</dbReference>
<dbReference type="CDD" id="cd07067">
    <property type="entry name" value="HP_PGM_like"/>
    <property type="match status" value="1"/>
</dbReference>
<evidence type="ECO:0000313" key="1">
    <source>
        <dbReference type="EMBL" id="MBD4337746.1"/>
    </source>
</evidence>
<dbReference type="Pfam" id="PF00300">
    <property type="entry name" value="His_Phos_1"/>
    <property type="match status" value="1"/>
</dbReference>
<proteinExistence type="predicted"/>
<accession>A0A8I0H1Z2</accession>
<feature type="non-terminal residue" evidence="1">
    <location>
        <position position="1"/>
    </location>
</feature>
<feature type="non-terminal residue" evidence="1">
    <location>
        <position position="80"/>
    </location>
</feature>
<gene>
    <name evidence="1" type="ORF">GUH15_17130</name>
</gene>
<dbReference type="EMBL" id="JAABFR010001284">
    <property type="protein sequence ID" value="MBD4337746.1"/>
    <property type="molecule type" value="Genomic_DNA"/>
</dbReference>
<dbReference type="AlphaFoldDB" id="A0A8I0H1Z2"/>
<sequence>GKKYADIHFDICYSSPLVRAKETAEIFMQGRDVPVYTDDRLIEMGFGIYEGIENSFAIDDCPINALFKKPEKYVTVEGGE</sequence>
<comment type="caution">
    <text evidence="1">The sequence shown here is derived from an EMBL/GenBank/DDBJ whole genome shotgun (WGS) entry which is preliminary data.</text>
</comment>
<dbReference type="Gene3D" id="3.40.50.1240">
    <property type="entry name" value="Phosphoglycerate mutase-like"/>
    <property type="match status" value="1"/>
</dbReference>
<organism evidence="1 2">
    <name type="scientific">Xanthomonas citri pv. citri</name>
    <dbReference type="NCBI Taxonomy" id="611301"/>
    <lineage>
        <taxon>Bacteria</taxon>
        <taxon>Pseudomonadati</taxon>
        <taxon>Pseudomonadota</taxon>
        <taxon>Gammaproteobacteria</taxon>
        <taxon>Lysobacterales</taxon>
        <taxon>Lysobacteraceae</taxon>
        <taxon>Xanthomonas</taxon>
    </lineage>
</organism>
<dbReference type="Proteomes" id="UP000653002">
    <property type="component" value="Unassembled WGS sequence"/>
</dbReference>
<evidence type="ECO:0000313" key="2">
    <source>
        <dbReference type="Proteomes" id="UP000653002"/>
    </source>
</evidence>